<dbReference type="InterPro" id="IPR002937">
    <property type="entry name" value="Amino_oxidase"/>
</dbReference>
<evidence type="ECO:0000313" key="4">
    <source>
        <dbReference type="Proteomes" id="UP000189055"/>
    </source>
</evidence>
<accession>A0A1U9LBU9</accession>
<protein>
    <submittedName>
        <fullName evidence="3">Amine oxidase</fullName>
    </submittedName>
</protein>
<gene>
    <name evidence="3" type="ORF">A0U91_01250</name>
</gene>
<dbReference type="Gene3D" id="3.50.50.60">
    <property type="entry name" value="FAD/NAD(P)-binding domain"/>
    <property type="match status" value="2"/>
</dbReference>
<reference evidence="3 4" key="1">
    <citation type="submission" date="2016-03" db="EMBL/GenBank/DDBJ databases">
        <title>Acetic acid bacteria sequencing.</title>
        <authorList>
            <person name="Brandt J."/>
            <person name="Jakob F."/>
            <person name="Vogel R.F."/>
        </authorList>
    </citation>
    <scope>NUCLEOTIDE SEQUENCE [LARGE SCALE GENOMIC DNA]</scope>
    <source>
        <strain evidence="3 4">TMW2.1084</strain>
    </source>
</reference>
<evidence type="ECO:0000259" key="2">
    <source>
        <dbReference type="Pfam" id="PF01593"/>
    </source>
</evidence>
<dbReference type="SUPFAM" id="SSF54373">
    <property type="entry name" value="FAD-linked reductases, C-terminal domain"/>
    <property type="match status" value="1"/>
</dbReference>
<dbReference type="AlphaFoldDB" id="A0A1U9LBU9"/>
<dbReference type="PRINTS" id="PR00420">
    <property type="entry name" value="RNGMNOXGNASE"/>
</dbReference>
<dbReference type="Proteomes" id="UP000189055">
    <property type="component" value="Chromosome"/>
</dbReference>
<dbReference type="Pfam" id="PF01593">
    <property type="entry name" value="Amino_oxidase"/>
    <property type="match status" value="1"/>
</dbReference>
<name>A0A1U9LBU9_9PROT</name>
<sequence length="362" mass="38969">MITCDVAIVGGGLSGLYAARLLRKASIDVVLIEAQAHLGGRIRTVDDKGQPTEDGFDLGASWYWPHIQPAIGELIAELGLSSFTQNTDGDVLFERMSREPVHRFSGMRQEQASRRLVGGTLRLINALTCDIPADRLLLNRRVTAMTLMEAEVNITCQPSEGRAETIMARHVIAALPPRLLEATVAFAPALEKADTAHWRDTPTWMAPHAKFFAFYERPFWRDEGLSGTAQSMVGPMVEIHDATTSSGKAALMGFIGVPAAQRRLLDEETLAKACAGQLGRLFGPLAAKPQATLLKDWATDPLTATEADVAAGGHITATNEPWVTGAWRKRLTLAGSETSSQEPGYLAGAIIAARSAVEDVCG</sequence>
<dbReference type="InterPro" id="IPR036188">
    <property type="entry name" value="FAD/NAD-bd_sf"/>
</dbReference>
<dbReference type="SUPFAM" id="SSF51905">
    <property type="entry name" value="FAD/NAD(P)-binding domain"/>
    <property type="match status" value="1"/>
</dbReference>
<organism evidence="3 4">
    <name type="scientific">Acetobacter persici</name>
    <dbReference type="NCBI Taxonomy" id="1076596"/>
    <lineage>
        <taxon>Bacteria</taxon>
        <taxon>Pseudomonadati</taxon>
        <taxon>Pseudomonadota</taxon>
        <taxon>Alphaproteobacteria</taxon>
        <taxon>Acetobacterales</taxon>
        <taxon>Acetobacteraceae</taxon>
        <taxon>Acetobacter</taxon>
    </lineage>
</organism>
<dbReference type="PANTHER" id="PTHR43563">
    <property type="entry name" value="AMINE OXIDASE"/>
    <property type="match status" value="1"/>
</dbReference>
<dbReference type="GO" id="GO:0016491">
    <property type="term" value="F:oxidoreductase activity"/>
    <property type="evidence" value="ECO:0007669"/>
    <property type="project" value="InterPro"/>
</dbReference>
<proteinExistence type="inferred from homology"/>
<comment type="similarity">
    <text evidence="1">Belongs to the flavin monoamine oxidase family.</text>
</comment>
<dbReference type="Pfam" id="PF13450">
    <property type="entry name" value="NAD_binding_8"/>
    <property type="match status" value="1"/>
</dbReference>
<feature type="domain" description="Amine oxidase" evidence="2">
    <location>
        <begin position="109"/>
        <end position="360"/>
    </location>
</feature>
<dbReference type="PANTHER" id="PTHR43563:SF1">
    <property type="entry name" value="AMINE OXIDASE [FLAVIN-CONTAINING] B"/>
    <property type="match status" value="1"/>
</dbReference>
<dbReference type="RefSeq" id="WP_077929820.1">
    <property type="nucleotide sequence ID" value="NZ_CP014687.1"/>
</dbReference>
<dbReference type="InterPro" id="IPR050703">
    <property type="entry name" value="Flavin_MAO"/>
</dbReference>
<dbReference type="EMBL" id="CP014687">
    <property type="protein sequence ID" value="AQT03879.1"/>
    <property type="molecule type" value="Genomic_DNA"/>
</dbReference>
<dbReference type="KEGG" id="aper:A0U91_01250"/>
<dbReference type="STRING" id="1076596.A0U91_01250"/>
<evidence type="ECO:0000313" key="3">
    <source>
        <dbReference type="EMBL" id="AQT03879.1"/>
    </source>
</evidence>
<evidence type="ECO:0000256" key="1">
    <source>
        <dbReference type="ARBA" id="ARBA00005995"/>
    </source>
</evidence>